<dbReference type="InterPro" id="IPR021276">
    <property type="entry name" value="DUF2855"/>
</dbReference>
<accession>A0A1X0JTZ2</accession>
<keyword evidence="2" id="KW-1185">Reference proteome</keyword>
<sequence length="367" mass="40288">MGIAPLCKAGRVDLELNRKDLHDTRIVNGDPPSPADGEALLRIESFGLTANNITYAVFGDAMNYWGFFPASDPEWGKLNVWGYAHVERSRNSGLPEGMRVYGYLPCASHLVVVPSRVNEKGFLDAAPHRADLPSAYQGYRNIVTDPVYSADRETEHILFFPLFFTSFLIDDFLADEDFFGADTIVISSASSKTALIAAYLLAKRDGIKVLGLTSRGNREFVEGLNIYDSVCLYDAVSELPGERAVYVDISGDGGVRTEVHAHYGDRLAHSSTVGATHWTEMASGAGELAGPSPVFFFAPDRITKRGNDWGTAELDRRVAESWAPFAQWAASWLRVERISTEDEIQRAYLDLLDGKVDPATGIIVTLG</sequence>
<gene>
    <name evidence="1" type="ORF">BST47_10175</name>
</gene>
<dbReference type="SUPFAM" id="SSF50129">
    <property type="entry name" value="GroES-like"/>
    <property type="match status" value="1"/>
</dbReference>
<evidence type="ECO:0000313" key="1">
    <source>
        <dbReference type="EMBL" id="ORB66222.1"/>
    </source>
</evidence>
<dbReference type="EMBL" id="MVIM01000004">
    <property type="protein sequence ID" value="ORB66222.1"/>
    <property type="molecule type" value="Genomic_DNA"/>
</dbReference>
<comment type="caution">
    <text evidence="1">The sequence shown here is derived from an EMBL/GenBank/DDBJ whole genome shotgun (WGS) entry which is preliminary data.</text>
</comment>
<evidence type="ECO:0008006" key="3">
    <source>
        <dbReference type="Google" id="ProtNLM"/>
    </source>
</evidence>
<dbReference type="AlphaFoldDB" id="A0A1X0JTZ2"/>
<organism evidence="1 2">
    <name type="scientific">Mycolicibacterium tusciae</name>
    <dbReference type="NCBI Taxonomy" id="75922"/>
    <lineage>
        <taxon>Bacteria</taxon>
        <taxon>Bacillati</taxon>
        <taxon>Actinomycetota</taxon>
        <taxon>Actinomycetes</taxon>
        <taxon>Mycobacteriales</taxon>
        <taxon>Mycobacteriaceae</taxon>
        <taxon>Mycolicibacterium</taxon>
    </lineage>
</organism>
<evidence type="ECO:0000313" key="2">
    <source>
        <dbReference type="Proteomes" id="UP000192411"/>
    </source>
</evidence>
<proteinExistence type="predicted"/>
<reference evidence="1 2" key="1">
    <citation type="submission" date="2017-02" db="EMBL/GenBank/DDBJ databases">
        <title>The new phylogeny of genus Mycobacterium.</title>
        <authorList>
            <person name="Tortoli E."/>
            <person name="Trovato A."/>
            <person name="Cirillo D.M."/>
        </authorList>
    </citation>
    <scope>NUCLEOTIDE SEQUENCE [LARGE SCALE GENOMIC DNA]</scope>
    <source>
        <strain evidence="1 2">DSM 44338</strain>
    </source>
</reference>
<dbReference type="Pfam" id="PF11017">
    <property type="entry name" value="DUF2855"/>
    <property type="match status" value="1"/>
</dbReference>
<dbReference type="Proteomes" id="UP000192411">
    <property type="component" value="Unassembled WGS sequence"/>
</dbReference>
<name>A0A1X0JTZ2_9MYCO</name>
<dbReference type="InterPro" id="IPR011032">
    <property type="entry name" value="GroES-like_sf"/>
</dbReference>
<protein>
    <recommendedName>
        <fullName evidence="3">DUF2855 domain-containing protein</fullName>
    </recommendedName>
</protein>
<dbReference type="STRING" id="75922.BST47_10175"/>